<organism evidence="2 3">
    <name type="scientific">Candidatus Propionivibrio dominans</name>
    <dbReference type="NCBI Taxonomy" id="2954373"/>
    <lineage>
        <taxon>Bacteria</taxon>
        <taxon>Pseudomonadati</taxon>
        <taxon>Pseudomonadota</taxon>
        <taxon>Betaproteobacteria</taxon>
        <taxon>Rhodocyclales</taxon>
        <taxon>Rhodocyclaceae</taxon>
        <taxon>Propionivibrio</taxon>
    </lineage>
</organism>
<dbReference type="EMBL" id="JADJNC010000006">
    <property type="protein sequence ID" value="MBK7422482.1"/>
    <property type="molecule type" value="Genomic_DNA"/>
</dbReference>
<proteinExistence type="predicted"/>
<keyword evidence="2" id="KW-0378">Hydrolase</keyword>
<evidence type="ECO:0000313" key="3">
    <source>
        <dbReference type="Proteomes" id="UP000886602"/>
    </source>
</evidence>
<reference evidence="2" key="1">
    <citation type="submission" date="2020-10" db="EMBL/GenBank/DDBJ databases">
        <title>Connecting structure to function with the recovery of over 1000 high-quality activated sludge metagenome-assembled genomes encoding full-length rRNA genes using long-read sequencing.</title>
        <authorList>
            <person name="Singleton C.M."/>
            <person name="Petriglieri F."/>
            <person name="Kristensen J.M."/>
            <person name="Kirkegaard R.H."/>
            <person name="Michaelsen T.Y."/>
            <person name="Andersen M.H."/>
            <person name="Karst S.M."/>
            <person name="Dueholm M.S."/>
            <person name="Nielsen P.H."/>
            <person name="Albertsen M."/>
        </authorList>
    </citation>
    <scope>NUCLEOTIDE SEQUENCE</scope>
    <source>
        <strain evidence="2">EsbW_18-Q3-R4-48_MAXAC.044</strain>
    </source>
</reference>
<dbReference type="Proteomes" id="UP000886602">
    <property type="component" value="Unassembled WGS sequence"/>
</dbReference>
<evidence type="ECO:0000256" key="1">
    <source>
        <dbReference type="SAM" id="SignalP"/>
    </source>
</evidence>
<feature type="signal peptide" evidence="1">
    <location>
        <begin position="1"/>
        <end position="30"/>
    </location>
</feature>
<dbReference type="AlphaFoldDB" id="A0A9D7F5Q9"/>
<keyword evidence="2" id="KW-0121">Carboxypeptidase</keyword>
<dbReference type="InterPro" id="IPR013784">
    <property type="entry name" value="Carb-bd-like_fold"/>
</dbReference>
<comment type="caution">
    <text evidence="2">The sequence shown here is derived from an EMBL/GenBank/DDBJ whole genome shotgun (WGS) entry which is preliminary data.</text>
</comment>
<evidence type="ECO:0000313" key="2">
    <source>
        <dbReference type="EMBL" id="MBK7422482.1"/>
    </source>
</evidence>
<keyword evidence="1" id="KW-0732">Signal</keyword>
<gene>
    <name evidence="2" type="ORF">IPJ48_04930</name>
</gene>
<dbReference type="SUPFAM" id="SSF49452">
    <property type="entry name" value="Starch-binding domain-like"/>
    <property type="match status" value="1"/>
</dbReference>
<protein>
    <submittedName>
        <fullName evidence="2">Carboxypeptidase regulatory-like domain-containing protein</fullName>
    </submittedName>
</protein>
<keyword evidence="2" id="KW-0645">Protease</keyword>
<sequence length="146" mass="15488">MKPNPGMKSKLLSYGCAAILLGSASFLALAADNRETIAQTPGGISYVSGGVGDGSIDRLNMMASEFNLKLVFAMKSGNYVSDVRVVIIDAKGKTILDTTSEGPWLLTRLPAGNYQIVASFAGKAEKRQVAVGASKLRTIDFRWAAE</sequence>
<dbReference type="GO" id="GO:0004180">
    <property type="term" value="F:carboxypeptidase activity"/>
    <property type="evidence" value="ECO:0007669"/>
    <property type="project" value="UniProtKB-KW"/>
</dbReference>
<feature type="chain" id="PRO_5038440251" evidence="1">
    <location>
        <begin position="31"/>
        <end position="146"/>
    </location>
</feature>
<name>A0A9D7F5Q9_9RHOO</name>
<accession>A0A9D7F5Q9</accession>
<dbReference type="GO" id="GO:0030246">
    <property type="term" value="F:carbohydrate binding"/>
    <property type="evidence" value="ECO:0007669"/>
    <property type="project" value="InterPro"/>
</dbReference>